<reference evidence="3" key="1">
    <citation type="journal article" date="2019" name="Int. J. Syst. Evol. Microbiol.">
        <title>The Global Catalogue of Microorganisms (GCM) 10K type strain sequencing project: providing services to taxonomists for standard genome sequencing and annotation.</title>
        <authorList>
            <consortium name="The Broad Institute Genomics Platform"/>
            <consortium name="The Broad Institute Genome Sequencing Center for Infectious Disease"/>
            <person name="Wu L."/>
            <person name="Ma J."/>
        </authorList>
    </citation>
    <scope>NUCLEOTIDE SEQUENCE [LARGE SCALE GENOMIC DNA]</scope>
    <source>
        <strain evidence="3">KCTC 23707</strain>
    </source>
</reference>
<dbReference type="Proteomes" id="UP001597308">
    <property type="component" value="Unassembled WGS sequence"/>
</dbReference>
<dbReference type="EMBL" id="JBHUER010000010">
    <property type="protein sequence ID" value="MFD1704467.1"/>
    <property type="molecule type" value="Genomic_DNA"/>
</dbReference>
<dbReference type="NCBIfam" id="NF033547">
    <property type="entry name" value="transpos_IS1595"/>
    <property type="match status" value="1"/>
</dbReference>
<gene>
    <name evidence="2" type="ORF">ACFSCV_15775</name>
</gene>
<dbReference type="SMART" id="SM01126">
    <property type="entry name" value="DDE_Tnp_IS1595"/>
    <property type="match status" value="1"/>
</dbReference>
<organism evidence="2 3">
    <name type="scientific">Methylopila henanensis</name>
    <dbReference type="NCBI Taxonomy" id="873516"/>
    <lineage>
        <taxon>Bacteria</taxon>
        <taxon>Pseudomonadati</taxon>
        <taxon>Pseudomonadota</taxon>
        <taxon>Alphaproteobacteria</taxon>
        <taxon>Hyphomicrobiales</taxon>
        <taxon>Methylopilaceae</taxon>
        <taxon>Methylopila</taxon>
    </lineage>
</organism>
<dbReference type="Pfam" id="PF12760">
    <property type="entry name" value="Zn_ribbon_IS1595"/>
    <property type="match status" value="1"/>
</dbReference>
<evidence type="ECO:0000259" key="1">
    <source>
        <dbReference type="SMART" id="SM01126"/>
    </source>
</evidence>
<sequence>MAQHFLLSAKARTLSLRSIYAGGEDKAYETFKAIRWGATNGEPVCSRCGCCDSYDIAKRRQFQCKACGYRYSVTSGTIFASRKMAFVDLLAAICIFTNAVKGISSLQMGRDLDCQQKTAFVLCHKLREAMAAEVEGETLDDVVEIDGAYFGGHVRPANLKEDRVDRRRAENQSGARRVVVVLRQRGGRTLPFVAKTEGEGVAIARRVVAPTATMQADEAAHWDALHASWKTFRINHSQAYSFDGACTNQAESYFSRLRRMVTGQHHGVSPKHLSQYAHEAAWKEDHRRGDNGALAFRSLGLGLAHGVSREWAGYWQR</sequence>
<comment type="caution">
    <text evidence="2">The sequence shown here is derived from an EMBL/GenBank/DDBJ whole genome shotgun (WGS) entry which is preliminary data.</text>
</comment>
<dbReference type="InterPro" id="IPR024442">
    <property type="entry name" value="Transposase_Zn_ribbon"/>
</dbReference>
<evidence type="ECO:0000313" key="2">
    <source>
        <dbReference type="EMBL" id="MFD1704467.1"/>
    </source>
</evidence>
<name>A0ABW4K9I9_9HYPH</name>
<protein>
    <submittedName>
        <fullName evidence="2">IS1595 family transposase</fullName>
    </submittedName>
</protein>
<dbReference type="InterPro" id="IPR024445">
    <property type="entry name" value="Tnp_ISXO2-like"/>
</dbReference>
<feature type="domain" description="ISXO2-like transposase" evidence="1">
    <location>
        <begin position="138"/>
        <end position="285"/>
    </location>
</feature>
<accession>A0ABW4K9I9</accession>
<dbReference type="Pfam" id="PF12762">
    <property type="entry name" value="DDE_Tnp_IS1595"/>
    <property type="match status" value="1"/>
</dbReference>
<evidence type="ECO:0000313" key="3">
    <source>
        <dbReference type="Proteomes" id="UP001597308"/>
    </source>
</evidence>
<dbReference type="RefSeq" id="WP_378800755.1">
    <property type="nucleotide sequence ID" value="NZ_JBHUER010000010.1"/>
</dbReference>
<keyword evidence="3" id="KW-1185">Reference proteome</keyword>
<proteinExistence type="predicted"/>